<evidence type="ECO:0000256" key="16">
    <source>
        <dbReference type="SAM" id="MobiDB-lite"/>
    </source>
</evidence>
<dbReference type="AlphaFoldDB" id="A0A7W9EUW5"/>
<feature type="transmembrane region" description="Helical" evidence="17">
    <location>
        <begin position="159"/>
        <end position="181"/>
    </location>
</feature>
<feature type="transmembrane region" description="Helical" evidence="17">
    <location>
        <begin position="202"/>
        <end position="226"/>
    </location>
</feature>
<dbReference type="RefSeq" id="WP_184058265.1">
    <property type="nucleotide sequence ID" value="NZ_JACIJK010000007.1"/>
</dbReference>
<evidence type="ECO:0000256" key="9">
    <source>
        <dbReference type="ARBA" id="ARBA00023136"/>
    </source>
</evidence>
<evidence type="ECO:0000256" key="4">
    <source>
        <dbReference type="ARBA" id="ARBA00014687"/>
    </source>
</evidence>
<feature type="region of interest" description="Disordered" evidence="16">
    <location>
        <begin position="1"/>
        <end position="39"/>
    </location>
</feature>
<keyword evidence="8 19" id="KW-0560">Oxidoreductase</keyword>
<dbReference type="GO" id="GO:0005886">
    <property type="term" value="C:plasma membrane"/>
    <property type="evidence" value="ECO:0007669"/>
    <property type="project" value="UniProtKB-SubCell"/>
</dbReference>
<evidence type="ECO:0000256" key="7">
    <source>
        <dbReference type="ARBA" id="ARBA00022989"/>
    </source>
</evidence>
<sequence>MSGATAQAGRQHGARGHDPYALGHGHGGGGDHEATGHGEGGPASKRIITGYGFWIFLLSDIVMFSGFFAAYAVLAGETAGGPGGRELFELPRVAIETALLLLSSFTCGLGSVATERRSVFWTQIWLLATGLLGVAFLVLEVQEFVQMVAEGAGPQRSAFLSAFFALVGCHGLHVGVGILWLGTMMAQLWVKGFRADILRRLLCFNLFWHALDIIWVALFTIVYLLGSGA</sequence>
<dbReference type="CDD" id="cd02863">
    <property type="entry name" value="Ubiquinol_oxidase_III"/>
    <property type="match status" value="1"/>
</dbReference>
<keyword evidence="20" id="KW-1185">Reference proteome</keyword>
<dbReference type="InterPro" id="IPR035973">
    <property type="entry name" value="Cyt_c_oxidase_su3-like_sf"/>
</dbReference>
<organism evidence="19 20">
    <name type="scientific">Sphingomonas aerophila</name>
    <dbReference type="NCBI Taxonomy" id="1344948"/>
    <lineage>
        <taxon>Bacteria</taxon>
        <taxon>Pseudomonadati</taxon>
        <taxon>Pseudomonadota</taxon>
        <taxon>Alphaproteobacteria</taxon>
        <taxon>Sphingomonadales</taxon>
        <taxon>Sphingomonadaceae</taxon>
        <taxon>Sphingomonas</taxon>
    </lineage>
</organism>
<comment type="subcellular location">
    <subcellularLocation>
        <location evidence="1 15">Cell membrane</location>
        <topology evidence="1 15">Multi-pass membrane protein</topology>
    </subcellularLocation>
</comment>
<dbReference type="Pfam" id="PF00510">
    <property type="entry name" value="COX3"/>
    <property type="match status" value="1"/>
</dbReference>
<feature type="transmembrane region" description="Helical" evidence="17">
    <location>
        <begin position="119"/>
        <end position="139"/>
    </location>
</feature>
<dbReference type="Proteomes" id="UP000546200">
    <property type="component" value="Unassembled WGS sequence"/>
</dbReference>
<dbReference type="SUPFAM" id="SSF81452">
    <property type="entry name" value="Cytochrome c oxidase subunit III-like"/>
    <property type="match status" value="1"/>
</dbReference>
<evidence type="ECO:0000256" key="10">
    <source>
        <dbReference type="ARBA" id="ARBA00025694"/>
    </source>
</evidence>
<comment type="function">
    <text evidence="10">Cytochrome bo(3) ubiquinol terminal oxidase is the component of the aerobic respiratory chain of E.coli that predominates when cells are grown at high aeration. Has proton pump activity across the membrane in addition to electron transfer, pumping 2 protons/electron.</text>
</comment>
<dbReference type="EMBL" id="JACIJK010000007">
    <property type="protein sequence ID" value="MBB5715699.1"/>
    <property type="molecule type" value="Genomic_DNA"/>
</dbReference>
<evidence type="ECO:0000256" key="2">
    <source>
        <dbReference type="ARBA" id="ARBA00010581"/>
    </source>
</evidence>
<name>A0A7W9EUW5_9SPHN</name>
<evidence type="ECO:0000313" key="19">
    <source>
        <dbReference type="EMBL" id="MBB5715699.1"/>
    </source>
</evidence>
<evidence type="ECO:0000259" key="18">
    <source>
        <dbReference type="PROSITE" id="PS50253"/>
    </source>
</evidence>
<dbReference type="GO" id="GO:0019646">
    <property type="term" value="P:aerobic electron transport chain"/>
    <property type="evidence" value="ECO:0007669"/>
    <property type="project" value="InterPro"/>
</dbReference>
<feature type="transmembrane region" description="Helical" evidence="17">
    <location>
        <begin position="51"/>
        <end position="73"/>
    </location>
</feature>
<keyword evidence="5" id="KW-1003">Cell membrane</keyword>
<evidence type="ECO:0000256" key="1">
    <source>
        <dbReference type="ARBA" id="ARBA00004651"/>
    </source>
</evidence>
<evidence type="ECO:0000256" key="6">
    <source>
        <dbReference type="ARBA" id="ARBA00022692"/>
    </source>
</evidence>
<dbReference type="GO" id="GO:0016491">
    <property type="term" value="F:oxidoreductase activity"/>
    <property type="evidence" value="ECO:0007669"/>
    <property type="project" value="UniProtKB-KW"/>
</dbReference>
<comment type="subunit">
    <text evidence="3">Heterooctamer of two A chains, two B chains, two C chains and two D chains.</text>
</comment>
<reference evidence="19 20" key="1">
    <citation type="submission" date="2020-08" db="EMBL/GenBank/DDBJ databases">
        <title>Genomic Encyclopedia of Type Strains, Phase IV (KMG-IV): sequencing the most valuable type-strain genomes for metagenomic binning, comparative biology and taxonomic classification.</title>
        <authorList>
            <person name="Goeker M."/>
        </authorList>
    </citation>
    <scope>NUCLEOTIDE SEQUENCE [LARGE SCALE GENOMIC DNA]</scope>
    <source>
        <strain evidence="19 20">DSM 100044</strain>
    </source>
</reference>
<keyword evidence="7 17" id="KW-1133">Transmembrane helix</keyword>
<dbReference type="InterPro" id="IPR013833">
    <property type="entry name" value="Cyt_c_oxidase_su3_a-hlx"/>
</dbReference>
<proteinExistence type="inferred from homology"/>
<evidence type="ECO:0000256" key="8">
    <source>
        <dbReference type="ARBA" id="ARBA00023002"/>
    </source>
</evidence>
<dbReference type="InterPro" id="IPR000298">
    <property type="entry name" value="Cyt_c_oxidase-like_su3"/>
</dbReference>
<dbReference type="PANTHER" id="PTHR11403">
    <property type="entry name" value="CYTOCHROME C OXIDASE SUBUNIT III"/>
    <property type="match status" value="1"/>
</dbReference>
<accession>A0A7W9EUW5</accession>
<evidence type="ECO:0000313" key="20">
    <source>
        <dbReference type="Proteomes" id="UP000546200"/>
    </source>
</evidence>
<evidence type="ECO:0000256" key="11">
    <source>
        <dbReference type="ARBA" id="ARBA00030072"/>
    </source>
</evidence>
<comment type="caution">
    <text evidence="19">The sequence shown here is derived from an EMBL/GenBank/DDBJ whole genome shotgun (WGS) entry which is preliminary data.</text>
</comment>
<dbReference type="PROSITE" id="PS50253">
    <property type="entry name" value="COX3"/>
    <property type="match status" value="1"/>
</dbReference>
<evidence type="ECO:0000256" key="3">
    <source>
        <dbReference type="ARBA" id="ARBA00011700"/>
    </source>
</evidence>
<dbReference type="InterPro" id="IPR024791">
    <property type="entry name" value="Cyt_c/ubiquinol_Oxase_su3"/>
</dbReference>
<dbReference type="Gene3D" id="1.20.120.80">
    <property type="entry name" value="Cytochrome c oxidase, subunit III, four-helix bundle"/>
    <property type="match status" value="1"/>
</dbReference>
<dbReference type="GO" id="GO:0004129">
    <property type="term" value="F:cytochrome-c oxidase activity"/>
    <property type="evidence" value="ECO:0007669"/>
    <property type="project" value="InterPro"/>
</dbReference>
<feature type="transmembrane region" description="Helical" evidence="17">
    <location>
        <begin position="93"/>
        <end position="112"/>
    </location>
</feature>
<gene>
    <name evidence="19" type="ORF">FHS94_002554</name>
</gene>
<keyword evidence="6 15" id="KW-0812">Transmembrane</keyword>
<dbReference type="InterPro" id="IPR033946">
    <property type="entry name" value="Ubiquinol_oxase_su3_dom"/>
</dbReference>
<dbReference type="PANTHER" id="PTHR11403:SF2">
    <property type="entry name" value="CYTOCHROME BO(3) UBIQUINOL OXIDASE SUBUNIT 3"/>
    <property type="match status" value="1"/>
</dbReference>
<evidence type="ECO:0000256" key="15">
    <source>
        <dbReference type="RuleBase" id="RU003376"/>
    </source>
</evidence>
<dbReference type="FunFam" id="1.20.120.80:FF:000001">
    <property type="entry name" value="Cytochrome (Ubi)quinol oxidase subunit III"/>
    <property type="match status" value="1"/>
</dbReference>
<keyword evidence="9 17" id="KW-0472">Membrane</keyword>
<evidence type="ECO:0000256" key="14">
    <source>
        <dbReference type="ARBA" id="ARBA00032717"/>
    </source>
</evidence>
<evidence type="ECO:0000256" key="12">
    <source>
        <dbReference type="ARBA" id="ARBA00031884"/>
    </source>
</evidence>
<comment type="similarity">
    <text evidence="2 15">Belongs to the cytochrome c oxidase subunit 3 family.</text>
</comment>
<evidence type="ECO:0000256" key="13">
    <source>
        <dbReference type="ARBA" id="ARBA00032189"/>
    </source>
</evidence>
<evidence type="ECO:0000256" key="5">
    <source>
        <dbReference type="ARBA" id="ARBA00022475"/>
    </source>
</evidence>
<protein>
    <recommendedName>
        <fullName evidence="4">Cytochrome bo(3) ubiquinol oxidase subunit 3</fullName>
    </recommendedName>
    <alternativeName>
        <fullName evidence="13">Cytochrome o ubiquinol oxidase subunit 3</fullName>
    </alternativeName>
    <alternativeName>
        <fullName evidence="11">Oxidase bo(3) subunit 3</fullName>
    </alternativeName>
    <alternativeName>
        <fullName evidence="14">Ubiquinol oxidase polypeptide III</fullName>
    </alternativeName>
    <alternativeName>
        <fullName evidence="12">Ubiquinol oxidase subunit 3</fullName>
    </alternativeName>
</protein>
<feature type="domain" description="Heme-copper oxidase subunit III family profile" evidence="18">
    <location>
        <begin position="51"/>
        <end position="227"/>
    </location>
</feature>
<evidence type="ECO:0000256" key="17">
    <source>
        <dbReference type="SAM" id="Phobius"/>
    </source>
</evidence>